<dbReference type="EMBL" id="SRLO01000603">
    <property type="protein sequence ID" value="TNN50852.1"/>
    <property type="molecule type" value="Genomic_DNA"/>
</dbReference>
<name>A0A4Z2GDV3_9TELE</name>
<protein>
    <submittedName>
        <fullName evidence="2">Uncharacterized protein</fullName>
    </submittedName>
</protein>
<evidence type="ECO:0000313" key="3">
    <source>
        <dbReference type="Proteomes" id="UP000314294"/>
    </source>
</evidence>
<evidence type="ECO:0000256" key="1">
    <source>
        <dbReference type="SAM" id="MobiDB-lite"/>
    </source>
</evidence>
<dbReference type="AlphaFoldDB" id="A0A4Z2GDV3"/>
<organism evidence="2 3">
    <name type="scientific">Liparis tanakae</name>
    <name type="common">Tanaka's snailfish</name>
    <dbReference type="NCBI Taxonomy" id="230148"/>
    <lineage>
        <taxon>Eukaryota</taxon>
        <taxon>Metazoa</taxon>
        <taxon>Chordata</taxon>
        <taxon>Craniata</taxon>
        <taxon>Vertebrata</taxon>
        <taxon>Euteleostomi</taxon>
        <taxon>Actinopterygii</taxon>
        <taxon>Neopterygii</taxon>
        <taxon>Teleostei</taxon>
        <taxon>Neoteleostei</taxon>
        <taxon>Acanthomorphata</taxon>
        <taxon>Eupercaria</taxon>
        <taxon>Perciformes</taxon>
        <taxon>Cottioidei</taxon>
        <taxon>Cottales</taxon>
        <taxon>Liparidae</taxon>
        <taxon>Liparis</taxon>
    </lineage>
</organism>
<comment type="caution">
    <text evidence="2">The sequence shown here is derived from an EMBL/GenBank/DDBJ whole genome shotgun (WGS) entry which is preliminary data.</text>
</comment>
<dbReference type="Proteomes" id="UP000314294">
    <property type="component" value="Unassembled WGS sequence"/>
</dbReference>
<proteinExistence type="predicted"/>
<evidence type="ECO:0000313" key="2">
    <source>
        <dbReference type="EMBL" id="TNN50852.1"/>
    </source>
</evidence>
<gene>
    <name evidence="2" type="ORF">EYF80_038935</name>
</gene>
<accession>A0A4Z2GDV3</accession>
<feature type="region of interest" description="Disordered" evidence="1">
    <location>
        <begin position="48"/>
        <end position="107"/>
    </location>
</feature>
<sequence length="107" mass="11294">MQCIGSIVHIQDVLSALHHEAAQCDPVGHAAHRGPQVIIAQDYVFHPPIPPSAAHGPDDGAQGQDLHAHQGGLEDPQVDAAQPGHLPPLLMAHLSHPGPHNNNDIEL</sequence>
<keyword evidence="3" id="KW-1185">Reference proteome</keyword>
<reference evidence="2 3" key="1">
    <citation type="submission" date="2019-03" db="EMBL/GenBank/DDBJ databases">
        <title>First draft genome of Liparis tanakae, snailfish: a comprehensive survey of snailfish specific genes.</title>
        <authorList>
            <person name="Kim W."/>
            <person name="Song I."/>
            <person name="Jeong J.-H."/>
            <person name="Kim D."/>
            <person name="Kim S."/>
            <person name="Ryu S."/>
            <person name="Song J.Y."/>
            <person name="Lee S.K."/>
        </authorList>
    </citation>
    <scope>NUCLEOTIDE SEQUENCE [LARGE SCALE GENOMIC DNA]</scope>
    <source>
        <tissue evidence="2">Muscle</tissue>
    </source>
</reference>